<reference evidence="2" key="2">
    <citation type="submission" date="2023-06" db="EMBL/GenBank/DDBJ databases">
        <authorList>
            <consortium name="Lawrence Berkeley National Laboratory"/>
            <person name="Haridas S."/>
            <person name="Hensen N."/>
            <person name="Bonometti L."/>
            <person name="Westerberg I."/>
            <person name="Brannstrom I.O."/>
            <person name="Guillou S."/>
            <person name="Cros-Aarteil S."/>
            <person name="Calhoun S."/>
            <person name="Kuo A."/>
            <person name="Mondo S."/>
            <person name="Pangilinan J."/>
            <person name="Riley R."/>
            <person name="Labutti K."/>
            <person name="Andreopoulos B."/>
            <person name="Lipzen A."/>
            <person name="Chen C."/>
            <person name="Yanf M."/>
            <person name="Daum C."/>
            <person name="Ng V."/>
            <person name="Clum A."/>
            <person name="Steindorff A."/>
            <person name="Ohm R."/>
            <person name="Martin F."/>
            <person name="Silar P."/>
            <person name="Natvig D."/>
            <person name="Lalanne C."/>
            <person name="Gautier V."/>
            <person name="Ament-Velasquez S.L."/>
            <person name="Kruys A."/>
            <person name="Hutchinson M.I."/>
            <person name="Powell A.J."/>
            <person name="Barry K."/>
            <person name="Miller A.N."/>
            <person name="Grigoriev I.V."/>
            <person name="Debuchy R."/>
            <person name="Gladieux P."/>
            <person name="Thoren M.H."/>
            <person name="Johannesson H."/>
        </authorList>
    </citation>
    <scope>NUCLEOTIDE SEQUENCE</scope>
    <source>
        <strain evidence="2">CBS 560.94</strain>
    </source>
</reference>
<comment type="caution">
    <text evidence="2">The sequence shown here is derived from an EMBL/GenBank/DDBJ whole genome shotgun (WGS) entry which is preliminary data.</text>
</comment>
<dbReference type="GeneID" id="87863671"/>
<gene>
    <name evidence="2" type="ORF">B0H65DRAFT_460266</name>
</gene>
<reference evidence="2" key="1">
    <citation type="journal article" date="2023" name="Mol. Phylogenet. Evol.">
        <title>Genome-scale phylogeny and comparative genomics of the fungal order Sordariales.</title>
        <authorList>
            <person name="Hensen N."/>
            <person name="Bonometti L."/>
            <person name="Westerberg I."/>
            <person name="Brannstrom I.O."/>
            <person name="Guillou S."/>
            <person name="Cros-Aarteil S."/>
            <person name="Calhoun S."/>
            <person name="Haridas S."/>
            <person name="Kuo A."/>
            <person name="Mondo S."/>
            <person name="Pangilinan J."/>
            <person name="Riley R."/>
            <person name="LaButti K."/>
            <person name="Andreopoulos B."/>
            <person name="Lipzen A."/>
            <person name="Chen C."/>
            <person name="Yan M."/>
            <person name="Daum C."/>
            <person name="Ng V."/>
            <person name="Clum A."/>
            <person name="Steindorff A."/>
            <person name="Ohm R.A."/>
            <person name="Martin F."/>
            <person name="Silar P."/>
            <person name="Natvig D.O."/>
            <person name="Lalanne C."/>
            <person name="Gautier V."/>
            <person name="Ament-Velasquez S.L."/>
            <person name="Kruys A."/>
            <person name="Hutchinson M.I."/>
            <person name="Powell A.J."/>
            <person name="Barry K."/>
            <person name="Miller A.N."/>
            <person name="Grigoriev I.V."/>
            <person name="Debuchy R."/>
            <person name="Gladieux P."/>
            <person name="Hiltunen Thoren M."/>
            <person name="Johannesson H."/>
        </authorList>
    </citation>
    <scope>NUCLEOTIDE SEQUENCE</scope>
    <source>
        <strain evidence="2">CBS 560.94</strain>
    </source>
</reference>
<dbReference type="RefSeq" id="XP_062682433.1">
    <property type="nucleotide sequence ID" value="XM_062826517.1"/>
</dbReference>
<name>A0AAE0JGR4_9PEZI</name>
<evidence type="ECO:0000256" key="1">
    <source>
        <dbReference type="SAM" id="MobiDB-lite"/>
    </source>
</evidence>
<protein>
    <submittedName>
        <fullName evidence="2">Uncharacterized protein</fullName>
    </submittedName>
</protein>
<proteinExistence type="predicted"/>
<dbReference type="AlphaFoldDB" id="A0AAE0JGR4"/>
<dbReference type="Proteomes" id="UP001278500">
    <property type="component" value="Unassembled WGS sequence"/>
</dbReference>
<feature type="compositionally biased region" description="Pro residues" evidence="1">
    <location>
        <begin position="118"/>
        <end position="136"/>
    </location>
</feature>
<keyword evidence="3" id="KW-1185">Reference proteome</keyword>
<feature type="compositionally biased region" description="Polar residues" evidence="1">
    <location>
        <begin position="94"/>
        <end position="103"/>
    </location>
</feature>
<feature type="region of interest" description="Disordered" evidence="1">
    <location>
        <begin position="83"/>
        <end position="190"/>
    </location>
</feature>
<sequence length="237" mass="26307">MSFLAEQLRYFEWETSQWALFQPYRQNHLEKGISREELCRAYYRWLIDSLERHDELVRSEPLRINKILQRRLVLNLRDMYPELLSDERNPPPLDTTSQAPTHTPAQPPSSPALAPKGPAAPAPQPPADAPQPPAAAPQPLAAPAARSTPDRGKNQNNVNSLHRAIANPIPESLPEPEIQQPTRPAKRKRAPCALTRELRSLIQLGGPGNALVGRAVVIEPDNADQQEPQENGPNVAG</sequence>
<evidence type="ECO:0000313" key="2">
    <source>
        <dbReference type="EMBL" id="KAK3347351.1"/>
    </source>
</evidence>
<evidence type="ECO:0000313" key="3">
    <source>
        <dbReference type="Proteomes" id="UP001278500"/>
    </source>
</evidence>
<organism evidence="2 3">
    <name type="scientific">Neurospora tetraspora</name>
    <dbReference type="NCBI Taxonomy" id="94610"/>
    <lineage>
        <taxon>Eukaryota</taxon>
        <taxon>Fungi</taxon>
        <taxon>Dikarya</taxon>
        <taxon>Ascomycota</taxon>
        <taxon>Pezizomycotina</taxon>
        <taxon>Sordariomycetes</taxon>
        <taxon>Sordariomycetidae</taxon>
        <taxon>Sordariales</taxon>
        <taxon>Sordariaceae</taxon>
        <taxon>Neurospora</taxon>
    </lineage>
</organism>
<dbReference type="EMBL" id="JAUEPP010000003">
    <property type="protein sequence ID" value="KAK3347351.1"/>
    <property type="molecule type" value="Genomic_DNA"/>
</dbReference>
<accession>A0AAE0JGR4</accession>